<gene>
    <name evidence="1" type="ORF">CYQ91_23860</name>
</gene>
<proteinExistence type="predicted"/>
<accession>A0AAX1XFX0</accession>
<protein>
    <submittedName>
        <fullName evidence="1">Uncharacterized protein</fullName>
    </submittedName>
</protein>
<dbReference type="AlphaFoldDB" id="A0AAX1XFX0"/>
<comment type="caution">
    <text evidence="1">The sequence shown here is derived from an EMBL/GenBank/DDBJ whole genome shotgun (WGS) entry which is preliminary data.</text>
</comment>
<dbReference type="Proteomes" id="UP000283878">
    <property type="component" value="Unassembled WGS sequence"/>
</dbReference>
<evidence type="ECO:0000313" key="1">
    <source>
        <dbReference type="EMBL" id="RPB32256.1"/>
    </source>
</evidence>
<reference evidence="1 2" key="1">
    <citation type="journal article" date="2018" name="AMB Express">
        <title>Occurrence and significance of pathogenicity and fitness islands in environmental vibrios.</title>
        <authorList>
            <person name="Klein S."/>
            <person name="Pipes S."/>
            <person name="Lovell C.R."/>
        </authorList>
    </citation>
    <scope>NUCLEOTIDE SEQUENCE [LARGE SCALE GENOMIC DNA]</scope>
    <source>
        <strain evidence="1 2">JBS-8-11-1</strain>
    </source>
</reference>
<dbReference type="RefSeq" id="WP_124009216.1">
    <property type="nucleotide sequence ID" value="NZ_PKPZ01000038.1"/>
</dbReference>
<evidence type="ECO:0000313" key="2">
    <source>
        <dbReference type="Proteomes" id="UP000283878"/>
    </source>
</evidence>
<dbReference type="EMBL" id="PKPZ01000038">
    <property type="protein sequence ID" value="RPB32256.1"/>
    <property type="molecule type" value="Genomic_DNA"/>
</dbReference>
<organism evidence="1 2">
    <name type="scientific">Vibrio diabolicus</name>
    <dbReference type="NCBI Taxonomy" id="50719"/>
    <lineage>
        <taxon>Bacteria</taxon>
        <taxon>Pseudomonadati</taxon>
        <taxon>Pseudomonadota</taxon>
        <taxon>Gammaproteobacteria</taxon>
        <taxon>Vibrionales</taxon>
        <taxon>Vibrionaceae</taxon>
        <taxon>Vibrio</taxon>
        <taxon>Vibrio diabolicus subgroup</taxon>
    </lineage>
</organism>
<sequence>MIRQVCYLSYFTEQSGFIFPYELPQHYYAPGLFLIEQEHSGEYAYSYSFDAMDNGKRVTLQLIRVDEGNPYSTLYVVRTMHYGSFWFNVEKINPRLRYIGQNPKLTNHSDLSLVKTTDSDKLERICKNYDFFFIGSMLRDDES</sequence>
<name>A0AAX1XFX0_9VIBR</name>